<reference evidence="2 3" key="1">
    <citation type="submission" date="2017-12" db="EMBL/GenBank/DDBJ databases">
        <title>Phylogenetic diversity of female urinary microbiome.</title>
        <authorList>
            <person name="Thomas-White K."/>
            <person name="Wolfe A.J."/>
        </authorList>
    </citation>
    <scope>NUCLEOTIDE SEQUENCE [LARGE SCALE GENOMIC DNA]</scope>
    <source>
        <strain evidence="2 3">UMB0018</strain>
    </source>
</reference>
<sequence>MSEADSATLAAIQRVTKRCLAEIDRVCTLLDIRYVAYGGTAIGAVRHQGFIPWDDDGDVCMPRPDYERFISEAPTLLRDEFVIVSPESHSDYPISFGVLGLKGSEFISKVAKDRPFRMPIGVDLFVLDEIAEDPARFRAQLRGTWLWARLMFLRSIPTPPTGLPTPAKQLAAAAMACTHWGMRALRVNEASLYRRWLRAALKGRENPVKAADGTTLYGDFSTRDPRRWSASEAELFPARSVPFDDITVRIPAAYDVVLTRGYGDYMRIPEPEDRVTHEPYRIVFGPHDPGLDTPTEDGDL</sequence>
<protein>
    <submittedName>
        <fullName evidence="2">LicD family protein</fullName>
    </submittedName>
</protein>
<dbReference type="Pfam" id="PF04991">
    <property type="entry name" value="LicD"/>
    <property type="match status" value="1"/>
</dbReference>
<dbReference type="InterPro" id="IPR007074">
    <property type="entry name" value="LicD/FKTN/FKRP_NTP_transf"/>
</dbReference>
<organism evidence="2 3">
    <name type="scientific">Schaalia odontolytica</name>
    <dbReference type="NCBI Taxonomy" id="1660"/>
    <lineage>
        <taxon>Bacteria</taxon>
        <taxon>Bacillati</taxon>
        <taxon>Actinomycetota</taxon>
        <taxon>Actinomycetes</taxon>
        <taxon>Actinomycetales</taxon>
        <taxon>Actinomycetaceae</taxon>
        <taxon>Schaalia</taxon>
    </lineage>
</organism>
<gene>
    <name evidence="2" type="ORF">CYJ22_03475</name>
</gene>
<evidence type="ECO:0000313" key="3">
    <source>
        <dbReference type="Proteomes" id="UP000234198"/>
    </source>
</evidence>
<dbReference type="PANTHER" id="PTHR43404">
    <property type="entry name" value="LIPOPOLYSACCHARIDE CHOLINEPHOSPHOTRANSFERASE LICD"/>
    <property type="match status" value="1"/>
</dbReference>
<comment type="caution">
    <text evidence="2">The sequence shown here is derived from an EMBL/GenBank/DDBJ whole genome shotgun (WGS) entry which is preliminary data.</text>
</comment>
<proteinExistence type="predicted"/>
<dbReference type="RefSeq" id="WP_101601122.1">
    <property type="nucleotide sequence ID" value="NZ_PKKM01000004.1"/>
</dbReference>
<dbReference type="InterPro" id="IPR052942">
    <property type="entry name" value="LPS_cholinephosphotransferase"/>
</dbReference>
<feature type="domain" description="LicD/FKTN/FKRP nucleotidyltransferase" evidence="1">
    <location>
        <begin position="29"/>
        <end position="135"/>
    </location>
</feature>
<dbReference type="EMBL" id="PKKM01000004">
    <property type="protein sequence ID" value="PKY64823.1"/>
    <property type="molecule type" value="Genomic_DNA"/>
</dbReference>
<evidence type="ECO:0000313" key="2">
    <source>
        <dbReference type="EMBL" id="PKY64823.1"/>
    </source>
</evidence>
<name>A0A2I1I152_9ACTO</name>
<dbReference type="GO" id="GO:0009100">
    <property type="term" value="P:glycoprotein metabolic process"/>
    <property type="evidence" value="ECO:0007669"/>
    <property type="project" value="UniProtKB-ARBA"/>
</dbReference>
<dbReference type="AlphaFoldDB" id="A0A2I1I152"/>
<accession>A0A2I1I152</accession>
<dbReference type="Proteomes" id="UP000234198">
    <property type="component" value="Unassembled WGS sequence"/>
</dbReference>
<dbReference type="PANTHER" id="PTHR43404:SF2">
    <property type="entry name" value="LIPOPOLYSACCHARIDE CHOLINEPHOSPHOTRANSFERASE LICD"/>
    <property type="match status" value="1"/>
</dbReference>
<evidence type="ECO:0000259" key="1">
    <source>
        <dbReference type="Pfam" id="PF04991"/>
    </source>
</evidence>